<dbReference type="SMART" id="SM00044">
    <property type="entry name" value="CYCc"/>
    <property type="match status" value="1"/>
</dbReference>
<dbReference type="InterPro" id="IPR029787">
    <property type="entry name" value="Nucleotide_cyclase"/>
</dbReference>
<dbReference type="InterPro" id="IPR050697">
    <property type="entry name" value="Adenylyl/Guanylyl_Cyclase_3/4"/>
</dbReference>
<sequence>MIQFFRTFLKPADDEPSVREFRNALSHQMLLTEQLRLKALIITVAVLVSVASIAQLVAPSAFVKMSRGGFNLTATWVITAPFLLFELGVLYLVGRRIKQRKDIPVLRRYFSALIETSLPTAALYLHMTWMGPETGLAFAAPFTYFLFIILSTLRLDFWLSAFTGLVSAVQMFVLAMLYHPAAYAAEPPPDIAFQLVRATILLVAGVLAGGVGVQLKRQFEASIAATSSRDRVTNLFGQHVSPQVVEQLLSSGASPTTEMRQVAVMFVDFRNFTAATRTHTPAEVVQRLDEAFAVLVDVLDRHSGIVNKFLGDGFLALFGAPIEDPNAAQCAVEAARQMLAAMEENNRGNGWPLRIGIGIHLGAVIAGNVGSPRRKEYTVIGDTVNFAARLEALNKQFGSQLLISAPIRDALGNACDDAELLGDVPIRGYDAPQAIWRLG</sequence>
<keyword evidence="4" id="KW-1133">Transmembrane helix</keyword>
<proteinExistence type="predicted"/>
<organism evidence="6 7">
    <name type="scientific">Tardiphaga robiniae</name>
    <dbReference type="NCBI Taxonomy" id="943830"/>
    <lineage>
        <taxon>Bacteria</taxon>
        <taxon>Pseudomonadati</taxon>
        <taxon>Pseudomonadota</taxon>
        <taxon>Alphaproteobacteria</taxon>
        <taxon>Hyphomicrobiales</taxon>
        <taxon>Nitrobacteraceae</taxon>
        <taxon>Tardiphaga</taxon>
    </lineage>
</organism>
<dbReference type="InterPro" id="IPR001054">
    <property type="entry name" value="A/G_cyclase"/>
</dbReference>
<dbReference type="PROSITE" id="PS50125">
    <property type="entry name" value="GUANYLATE_CYCLASE_2"/>
    <property type="match status" value="1"/>
</dbReference>
<dbReference type="Pfam" id="PF00211">
    <property type="entry name" value="Guanylate_cyc"/>
    <property type="match status" value="1"/>
</dbReference>
<dbReference type="PANTHER" id="PTHR43081:SF17">
    <property type="entry name" value="BLL5647 PROTEIN"/>
    <property type="match status" value="1"/>
</dbReference>
<feature type="transmembrane region" description="Helical" evidence="4">
    <location>
        <begin position="74"/>
        <end position="94"/>
    </location>
</feature>
<keyword evidence="7" id="KW-1185">Reference proteome</keyword>
<feature type="transmembrane region" description="Helical" evidence="4">
    <location>
        <begin position="157"/>
        <end position="179"/>
    </location>
</feature>
<feature type="transmembrane region" description="Helical" evidence="4">
    <location>
        <begin position="39"/>
        <end position="62"/>
    </location>
</feature>
<dbReference type="Proteomes" id="UP000076574">
    <property type="component" value="Unassembled WGS sequence"/>
</dbReference>
<dbReference type="GO" id="GO:0006171">
    <property type="term" value="P:cAMP biosynthetic process"/>
    <property type="evidence" value="ECO:0007669"/>
    <property type="project" value="TreeGrafter"/>
</dbReference>
<feature type="transmembrane region" description="Helical" evidence="4">
    <location>
        <begin position="133"/>
        <end position="150"/>
    </location>
</feature>
<gene>
    <name evidence="6" type="ORF">A4A58_12575</name>
</gene>
<feature type="transmembrane region" description="Helical" evidence="4">
    <location>
        <begin position="106"/>
        <end position="127"/>
    </location>
</feature>
<dbReference type="GO" id="GO:0004016">
    <property type="term" value="F:adenylate cyclase activity"/>
    <property type="evidence" value="ECO:0007669"/>
    <property type="project" value="UniProtKB-ARBA"/>
</dbReference>
<dbReference type="GO" id="GO:0005886">
    <property type="term" value="C:plasma membrane"/>
    <property type="evidence" value="ECO:0007669"/>
    <property type="project" value="UniProtKB-SubCell"/>
</dbReference>
<keyword evidence="4" id="KW-0812">Transmembrane</keyword>
<dbReference type="AlphaFoldDB" id="A0A163Y893"/>
<evidence type="ECO:0000256" key="1">
    <source>
        <dbReference type="ARBA" id="ARBA00004651"/>
    </source>
</evidence>
<dbReference type="GO" id="GO:0035556">
    <property type="term" value="P:intracellular signal transduction"/>
    <property type="evidence" value="ECO:0007669"/>
    <property type="project" value="InterPro"/>
</dbReference>
<evidence type="ECO:0000313" key="7">
    <source>
        <dbReference type="Proteomes" id="UP000076574"/>
    </source>
</evidence>
<dbReference type="FunFam" id="3.30.70.1230:FF:000056">
    <property type="entry name" value="Putative adenylate cyclase"/>
    <property type="match status" value="1"/>
</dbReference>
<dbReference type="OrthoDB" id="9789782at2"/>
<dbReference type="PANTHER" id="PTHR43081">
    <property type="entry name" value="ADENYLATE CYCLASE, TERMINAL-DIFFERENTIATION SPECIFIC-RELATED"/>
    <property type="match status" value="1"/>
</dbReference>
<feature type="transmembrane region" description="Helical" evidence="4">
    <location>
        <begin position="191"/>
        <end position="213"/>
    </location>
</feature>
<dbReference type="EMBL" id="LVYV01000034">
    <property type="protein sequence ID" value="KZD21933.1"/>
    <property type="molecule type" value="Genomic_DNA"/>
</dbReference>
<dbReference type="STRING" id="943830.A4A58_12575"/>
<protein>
    <submittedName>
        <fullName evidence="6">Adenylate cyclase</fullName>
    </submittedName>
</protein>
<name>A0A163Y893_9BRAD</name>
<accession>A0A163Y893</accession>
<feature type="domain" description="Guanylate cyclase" evidence="5">
    <location>
        <begin position="263"/>
        <end position="391"/>
    </location>
</feature>
<evidence type="ECO:0000256" key="2">
    <source>
        <dbReference type="ARBA" id="ARBA00022475"/>
    </source>
</evidence>
<dbReference type="RefSeq" id="WP_068736048.1">
    <property type="nucleotide sequence ID" value="NZ_LVYV01000034.1"/>
</dbReference>
<dbReference type="Gene3D" id="3.30.70.1230">
    <property type="entry name" value="Nucleotide cyclase"/>
    <property type="match status" value="1"/>
</dbReference>
<evidence type="ECO:0000256" key="4">
    <source>
        <dbReference type="SAM" id="Phobius"/>
    </source>
</evidence>
<dbReference type="SUPFAM" id="SSF55073">
    <property type="entry name" value="Nucleotide cyclase"/>
    <property type="match status" value="1"/>
</dbReference>
<evidence type="ECO:0000313" key="6">
    <source>
        <dbReference type="EMBL" id="KZD21933.1"/>
    </source>
</evidence>
<keyword evidence="2" id="KW-1003">Cell membrane</keyword>
<evidence type="ECO:0000256" key="3">
    <source>
        <dbReference type="ARBA" id="ARBA00023136"/>
    </source>
</evidence>
<evidence type="ECO:0000259" key="5">
    <source>
        <dbReference type="PROSITE" id="PS50125"/>
    </source>
</evidence>
<comment type="subcellular location">
    <subcellularLocation>
        <location evidence="1">Cell membrane</location>
        <topology evidence="1">Multi-pass membrane protein</topology>
    </subcellularLocation>
</comment>
<dbReference type="CDD" id="cd07302">
    <property type="entry name" value="CHD"/>
    <property type="match status" value="1"/>
</dbReference>
<keyword evidence="3 4" id="KW-0472">Membrane</keyword>
<comment type="caution">
    <text evidence="6">The sequence shown here is derived from an EMBL/GenBank/DDBJ whole genome shotgun (WGS) entry which is preliminary data.</text>
</comment>
<reference evidence="6 7" key="1">
    <citation type="submission" date="2016-03" db="EMBL/GenBank/DDBJ databases">
        <title>Microsymbionts genomes from the relict species Vavilovia formosa (Stev.) Fed.</title>
        <authorList>
            <person name="Kopat V."/>
            <person name="Chirak E."/>
            <person name="Kimeklis A."/>
            <person name="Andronov E."/>
        </authorList>
    </citation>
    <scope>NUCLEOTIDE SEQUENCE [LARGE SCALE GENOMIC DNA]</scope>
    <source>
        <strain evidence="6 7">Vaf07</strain>
    </source>
</reference>